<sequence length="371" mass="42731">MKHLLNIFSVFILSTTSISTTLVKDYTYKESNTILQQEDTIDLENLNLMGGEINLYKIKDKLEDQQLVVKTILMSLLPVNTGNTYELQKVIANVNQNINNWIIDLPQLPMNTGMITEGTLLMLYIGNDYQFKNFLTINNLVLKNVSSESKHDLDQAIKNKNLGDISDLTIYGITDKVIEVNAEYDITIADFEITDFSYGSATLIARKNSNYTGTTIVFYRYIFKEIKNMVSKVARADAYNSIQWDEDYQYLNLDISLGKDTFLKKYSKMSYSVTGYNWDNNGGTWNLNSSNGENVNYKDLSLNSNDNILLFNREYHNVNWMISLAKLETRWVSNYELEIKLFVQVKAYATAWNAYWAKSEAQVTISEINFF</sequence>
<dbReference type="STRING" id="1276227.SCHRY_v1c06780"/>
<organism evidence="1 2">
    <name type="scientific">Spiroplasma chrysopicola DF-1</name>
    <dbReference type="NCBI Taxonomy" id="1276227"/>
    <lineage>
        <taxon>Bacteria</taxon>
        <taxon>Bacillati</taxon>
        <taxon>Mycoplasmatota</taxon>
        <taxon>Mollicutes</taxon>
        <taxon>Entomoplasmatales</taxon>
        <taxon>Spiroplasmataceae</taxon>
        <taxon>Spiroplasma</taxon>
    </lineage>
</organism>
<dbReference type="Proteomes" id="UP000013964">
    <property type="component" value="Chromosome"/>
</dbReference>
<reference evidence="1 2" key="1">
    <citation type="journal article" date="2013" name="Genome Biol. Evol.">
        <title>Complete genomes of two dipteran-associated spiroplasmas provided insights into the origin, dynamics, and impacts of viral invasion in spiroplasma.</title>
        <authorList>
            <person name="Ku C."/>
            <person name="Lo W.S."/>
            <person name="Chen L.L."/>
            <person name="Kuo C.H."/>
        </authorList>
    </citation>
    <scope>NUCLEOTIDE SEQUENCE [LARGE SCALE GENOMIC DNA]</scope>
    <source>
        <strain evidence="1 2">DF-1</strain>
    </source>
</reference>
<evidence type="ECO:0000313" key="2">
    <source>
        <dbReference type="Proteomes" id="UP000013964"/>
    </source>
</evidence>
<evidence type="ECO:0000313" key="1">
    <source>
        <dbReference type="EMBL" id="AGM25254.1"/>
    </source>
</evidence>
<dbReference type="PATRIC" id="fig|1276227.3.peg.684"/>
<dbReference type="RefSeq" id="WP_016339079.1">
    <property type="nucleotide sequence ID" value="NC_021280.1"/>
</dbReference>
<dbReference type="AlphaFoldDB" id="R4UBI2"/>
<dbReference type="HOGENOM" id="CLU_745781_0_0_14"/>
<protein>
    <submittedName>
        <fullName evidence="1">Uncharacterized protein</fullName>
    </submittedName>
</protein>
<dbReference type="EMBL" id="CP005077">
    <property type="protein sequence ID" value="AGM25254.1"/>
    <property type="molecule type" value="Genomic_DNA"/>
</dbReference>
<gene>
    <name evidence="1" type="ORF">SCHRY_v1c06780</name>
</gene>
<keyword evidence="2" id="KW-1185">Reference proteome</keyword>
<dbReference type="KEGG" id="scr:SCHRY_v1c06780"/>
<accession>R4UBI2</accession>
<dbReference type="OrthoDB" id="388168at2"/>
<name>R4UBI2_9MOLU</name>
<proteinExistence type="predicted"/>